<feature type="region of interest" description="Disordered" evidence="5">
    <location>
        <begin position="832"/>
        <end position="851"/>
    </location>
</feature>
<dbReference type="GO" id="GO:0045504">
    <property type="term" value="F:dynein heavy chain binding"/>
    <property type="evidence" value="ECO:0007669"/>
    <property type="project" value="TreeGrafter"/>
</dbReference>
<proteinExistence type="predicted"/>
<feature type="compositionally biased region" description="Polar residues" evidence="5">
    <location>
        <begin position="14"/>
        <end position="24"/>
    </location>
</feature>
<protein>
    <submittedName>
        <fullName evidence="6">WD40 repeat-like protein</fullName>
    </submittedName>
</protein>
<evidence type="ECO:0000256" key="4">
    <source>
        <dbReference type="ARBA" id="ARBA00022737"/>
    </source>
</evidence>
<evidence type="ECO:0000256" key="5">
    <source>
        <dbReference type="SAM" id="MobiDB-lite"/>
    </source>
</evidence>
<dbReference type="EMBL" id="KQ965735">
    <property type="protein sequence ID" value="KXS20411.1"/>
    <property type="molecule type" value="Genomic_DNA"/>
</dbReference>
<evidence type="ECO:0000313" key="6">
    <source>
        <dbReference type="EMBL" id="KXS20411.1"/>
    </source>
</evidence>
<evidence type="ECO:0000256" key="2">
    <source>
        <dbReference type="ARBA" id="ARBA00022490"/>
    </source>
</evidence>
<dbReference type="GO" id="GO:0060294">
    <property type="term" value="P:cilium movement involved in cell motility"/>
    <property type="evidence" value="ECO:0007669"/>
    <property type="project" value="TreeGrafter"/>
</dbReference>
<comment type="subcellular location">
    <subcellularLocation>
        <location evidence="1">Cytoplasm</location>
    </subcellularLocation>
</comment>
<dbReference type="GO" id="GO:0036159">
    <property type="term" value="P:inner dynein arm assembly"/>
    <property type="evidence" value="ECO:0007669"/>
    <property type="project" value="TreeGrafter"/>
</dbReference>
<keyword evidence="2" id="KW-0963">Cytoplasm</keyword>
<dbReference type="InterPro" id="IPR036322">
    <property type="entry name" value="WD40_repeat_dom_sf"/>
</dbReference>
<dbReference type="OrthoDB" id="366230at2759"/>
<dbReference type="STRING" id="1344416.A0A139AUK2"/>
<dbReference type="GO" id="GO:0045503">
    <property type="term" value="F:dynein light chain binding"/>
    <property type="evidence" value="ECO:0007669"/>
    <property type="project" value="TreeGrafter"/>
</dbReference>
<sequence>MTETTGPDKPPTRISKQPNETPAESLSDAPAGVSSDAETPVAATTKSVDVTSPATQADPIQNSNKVPDGIMPLFLTGATQALYKVVIGQDVNEGSKYKMIPKADFLADFQSRLAIGDFYPAKAAVMAYPQDQLLLAYDAEWQYGQNFFLCLTVEAKDALLNPILAEANAAEEPVEQKRSGWVPLGSDKDIEHETVVDNRELVTIKLSRKRKYFGSPCKFMDRDAADGHYEIRTVKDATPEVLRVQLSKAIQSVPVMCDAIMQTIWFKPVNFSAQYESLRLDDAKKDAVMRNPDFSMAVQTVAAKFERPLRLNAIMDIFRDDFADLGEEDVTIDQGSHIALQEYQSFTDLKHSKDRSIACVDWHPAQRGIVAMSCVQRSTQYERIEVGFANRKKALILIWSFFDPIHPQLMLEAPDDILCFRFHPQDPNIVVGGCINGQVVLWDISEHHDRLKQGRKEKLAEVPEIGKEAKVETPVSRYIVVSSIEHSHRAPITDIGWLQKSLEVNKLGDIVDPSDSSQKQLYTTSTDGQILFWDLRYKPEVKLLDLVWRPLFKTSIPTAEGGLEYGVLKISLHPQVEKTVRNQSEGNMSVAAKAAESSSAKDIKEKDEKSFASKFFCATEEGDVVYADWIPEKEDKDGSFCHVEFAAAVHFAPMSDLSRSPFFPDIVLSVGGWSFHIWKEKLSTGPLLSSATAPCFLTACNWSPTRPGVFFIGKEDGSIEMWDLLDKSHGPSASQNVCSAAISSLTIQHLPQSTSGGRSGAQQLLGVGDDEGTLHLLEVPRALSRAAKNEKTFVKAYFEREIQRLQYVAERRIIRAKEKGTWEASTVKLPAKKEELSSTTAPSLSGNKLGDVDSEEREKRYLSWVSATLTCC</sequence>
<dbReference type="Gene3D" id="2.130.10.10">
    <property type="entry name" value="YVTN repeat-like/Quinoprotein amine dehydrogenase"/>
    <property type="match status" value="2"/>
</dbReference>
<dbReference type="SUPFAM" id="SSF50978">
    <property type="entry name" value="WD40 repeat-like"/>
    <property type="match status" value="1"/>
</dbReference>
<keyword evidence="7" id="KW-1185">Reference proteome</keyword>
<dbReference type="OMA" id="WRKRPCD"/>
<organism evidence="6 7">
    <name type="scientific">Gonapodya prolifera (strain JEL478)</name>
    <name type="common">Monoblepharis prolifera</name>
    <dbReference type="NCBI Taxonomy" id="1344416"/>
    <lineage>
        <taxon>Eukaryota</taxon>
        <taxon>Fungi</taxon>
        <taxon>Fungi incertae sedis</taxon>
        <taxon>Chytridiomycota</taxon>
        <taxon>Chytridiomycota incertae sedis</taxon>
        <taxon>Monoblepharidomycetes</taxon>
        <taxon>Monoblepharidales</taxon>
        <taxon>Gonapodyaceae</taxon>
        <taxon>Gonapodya</taxon>
    </lineage>
</organism>
<feature type="compositionally biased region" description="Polar residues" evidence="5">
    <location>
        <begin position="42"/>
        <end position="63"/>
    </location>
</feature>
<dbReference type="InterPro" id="IPR001680">
    <property type="entry name" value="WD40_rpt"/>
</dbReference>
<feature type="compositionally biased region" description="Polar residues" evidence="5">
    <location>
        <begin position="837"/>
        <end position="846"/>
    </location>
</feature>
<accession>A0A139AUK2</accession>
<dbReference type="PANTHER" id="PTHR12442">
    <property type="entry name" value="DYNEIN INTERMEDIATE CHAIN"/>
    <property type="match status" value="1"/>
</dbReference>
<evidence type="ECO:0000256" key="1">
    <source>
        <dbReference type="ARBA" id="ARBA00004496"/>
    </source>
</evidence>
<keyword evidence="3" id="KW-0853">WD repeat</keyword>
<evidence type="ECO:0000256" key="3">
    <source>
        <dbReference type="ARBA" id="ARBA00022574"/>
    </source>
</evidence>
<name>A0A139AUK2_GONPJ</name>
<evidence type="ECO:0000313" key="7">
    <source>
        <dbReference type="Proteomes" id="UP000070544"/>
    </source>
</evidence>
<dbReference type="Pfam" id="PF00400">
    <property type="entry name" value="WD40"/>
    <property type="match status" value="1"/>
</dbReference>
<reference evidence="6 7" key="1">
    <citation type="journal article" date="2015" name="Genome Biol. Evol.">
        <title>Phylogenomic analyses indicate that early fungi evolved digesting cell walls of algal ancestors of land plants.</title>
        <authorList>
            <person name="Chang Y."/>
            <person name="Wang S."/>
            <person name="Sekimoto S."/>
            <person name="Aerts A.L."/>
            <person name="Choi C."/>
            <person name="Clum A."/>
            <person name="LaButti K.M."/>
            <person name="Lindquist E.A."/>
            <person name="Yee Ngan C."/>
            <person name="Ohm R.A."/>
            <person name="Salamov A.A."/>
            <person name="Grigoriev I.V."/>
            <person name="Spatafora J.W."/>
            <person name="Berbee M.L."/>
        </authorList>
    </citation>
    <scope>NUCLEOTIDE SEQUENCE [LARGE SCALE GENOMIC DNA]</scope>
    <source>
        <strain evidence="6 7">JEL478</strain>
    </source>
</reference>
<feature type="region of interest" description="Disordered" evidence="5">
    <location>
        <begin position="1"/>
        <end position="63"/>
    </location>
</feature>
<dbReference type="Proteomes" id="UP000070544">
    <property type="component" value="Unassembled WGS sequence"/>
</dbReference>
<dbReference type="InterPro" id="IPR050687">
    <property type="entry name" value="Dynein_IC"/>
</dbReference>
<dbReference type="InterPro" id="IPR015943">
    <property type="entry name" value="WD40/YVTN_repeat-like_dom_sf"/>
</dbReference>
<keyword evidence="4" id="KW-0677">Repeat</keyword>
<gene>
    <name evidence="6" type="ORF">M427DRAFT_500986</name>
</gene>
<dbReference type="SMART" id="SM00320">
    <property type="entry name" value="WD40"/>
    <property type="match status" value="3"/>
</dbReference>
<dbReference type="AlphaFoldDB" id="A0A139AUK2"/>
<dbReference type="GO" id="GO:0036156">
    <property type="term" value="C:inner dynein arm"/>
    <property type="evidence" value="ECO:0007669"/>
    <property type="project" value="TreeGrafter"/>
</dbReference>
<dbReference type="PANTHER" id="PTHR12442:SF5">
    <property type="entry name" value="DYNEIN AXONEMAL INTERMEDIATE CHAIN 3"/>
    <property type="match status" value="1"/>
</dbReference>